<evidence type="ECO:0000313" key="3">
    <source>
        <dbReference type="Proteomes" id="UP000244441"/>
    </source>
</evidence>
<accession>A0A2S0VMS0</accession>
<organism evidence="2 3">
    <name type="scientific">Saccharobesus litoralis</name>
    <dbReference type="NCBI Taxonomy" id="2172099"/>
    <lineage>
        <taxon>Bacteria</taxon>
        <taxon>Pseudomonadati</taxon>
        <taxon>Pseudomonadota</taxon>
        <taxon>Gammaproteobacteria</taxon>
        <taxon>Alteromonadales</taxon>
        <taxon>Alteromonadaceae</taxon>
        <taxon>Saccharobesus</taxon>
    </lineage>
</organism>
<dbReference type="KEGG" id="cate:C2869_03020"/>
<sequence length="358" mass="39516">MRNNQSQHQKLIMKVSDIKPVYIATGLILSLGIGIGILVHLSANNSVLVANQQVMHSAEKDVLAANNSSSCEQQNKTTPLPMSRHAAVQTYVSANQDDDADPENSSNIYQQPTLTDTLHLGLTQQQADTFLEAPAAENYQELANNLSLIPDVLDAISTLEEDSIARQYYLTLLKNIPEIELAKVVEQLLLQPRIIDQQSAISLLPAMTDSKLRARVIQTALQQNLDSHGLNLVSSFIADDPHLSTSAQIQKLLNRTYNASSDPLARLSILKASSFNVAHQTAAYHDVMQHINSTDMTTTAQITLQAIDVVKTWLTNKPFTLTPQQRDELKNRIREIANDPINPLPVRLNSINVLQLLG</sequence>
<feature type="transmembrane region" description="Helical" evidence="1">
    <location>
        <begin position="21"/>
        <end position="43"/>
    </location>
</feature>
<keyword evidence="1" id="KW-0472">Membrane</keyword>
<reference evidence="2 3" key="1">
    <citation type="submission" date="2018-01" db="EMBL/GenBank/DDBJ databases">
        <title>Genome sequence of a Cantenovulum-like bacteria.</title>
        <authorList>
            <person name="Tan W.R."/>
            <person name="Lau N.-S."/>
            <person name="Go F."/>
            <person name="Amirul A.-A.A."/>
        </authorList>
    </citation>
    <scope>NUCLEOTIDE SEQUENCE [LARGE SCALE GENOMIC DNA]</scope>
    <source>
        <strain evidence="2 3">CCB-QB4</strain>
    </source>
</reference>
<proteinExistence type="predicted"/>
<dbReference type="AlphaFoldDB" id="A0A2S0VMS0"/>
<evidence type="ECO:0000256" key="1">
    <source>
        <dbReference type="SAM" id="Phobius"/>
    </source>
</evidence>
<keyword evidence="1" id="KW-1133">Transmembrane helix</keyword>
<dbReference type="Proteomes" id="UP000244441">
    <property type="component" value="Chromosome"/>
</dbReference>
<keyword evidence="1" id="KW-0812">Transmembrane</keyword>
<name>A0A2S0VMS0_9ALTE</name>
<evidence type="ECO:0000313" key="2">
    <source>
        <dbReference type="EMBL" id="AWB65469.1"/>
    </source>
</evidence>
<keyword evidence="3" id="KW-1185">Reference proteome</keyword>
<protein>
    <submittedName>
        <fullName evidence="2">Uncharacterized protein</fullName>
    </submittedName>
</protein>
<dbReference type="EMBL" id="CP026604">
    <property type="protein sequence ID" value="AWB65469.1"/>
    <property type="molecule type" value="Genomic_DNA"/>
</dbReference>
<gene>
    <name evidence="2" type="ORF">C2869_03020</name>
</gene>